<evidence type="ECO:0000256" key="1">
    <source>
        <dbReference type="SAM" id="MobiDB-lite"/>
    </source>
</evidence>
<comment type="caution">
    <text evidence="2">The sequence shown here is derived from an EMBL/GenBank/DDBJ whole genome shotgun (WGS) entry which is preliminary data.</text>
</comment>
<reference evidence="2" key="2">
    <citation type="submission" date="2022-01" db="EMBL/GenBank/DDBJ databases">
        <authorList>
            <person name="Yamashiro T."/>
            <person name="Shiraishi A."/>
            <person name="Satake H."/>
            <person name="Nakayama K."/>
        </authorList>
    </citation>
    <scope>NUCLEOTIDE SEQUENCE</scope>
</reference>
<evidence type="ECO:0000313" key="2">
    <source>
        <dbReference type="EMBL" id="GJU08823.1"/>
    </source>
</evidence>
<name>A0ABQ5JBH6_9ASTR</name>
<feature type="region of interest" description="Disordered" evidence="1">
    <location>
        <begin position="160"/>
        <end position="182"/>
    </location>
</feature>
<feature type="compositionally biased region" description="Polar residues" evidence="1">
    <location>
        <begin position="58"/>
        <end position="70"/>
    </location>
</feature>
<dbReference type="EMBL" id="BQNB010021671">
    <property type="protein sequence ID" value="GJU08823.1"/>
    <property type="molecule type" value="Genomic_DNA"/>
</dbReference>
<keyword evidence="3" id="KW-1185">Reference proteome</keyword>
<feature type="compositionally biased region" description="Low complexity" evidence="1">
    <location>
        <begin position="162"/>
        <end position="175"/>
    </location>
</feature>
<feature type="compositionally biased region" description="Polar residues" evidence="1">
    <location>
        <begin position="7"/>
        <end position="19"/>
    </location>
</feature>
<gene>
    <name evidence="2" type="ORF">Tco_1125253</name>
</gene>
<reference evidence="2" key="1">
    <citation type="journal article" date="2022" name="Int. J. Mol. Sci.">
        <title>Draft Genome of Tanacetum Coccineum: Genomic Comparison of Closely Related Tanacetum-Family Plants.</title>
        <authorList>
            <person name="Yamashiro T."/>
            <person name="Shiraishi A."/>
            <person name="Nakayama K."/>
            <person name="Satake H."/>
        </authorList>
    </citation>
    <scope>NUCLEOTIDE SEQUENCE</scope>
</reference>
<proteinExistence type="predicted"/>
<dbReference type="Proteomes" id="UP001151760">
    <property type="component" value="Unassembled WGS sequence"/>
</dbReference>
<organism evidence="2 3">
    <name type="scientific">Tanacetum coccineum</name>
    <dbReference type="NCBI Taxonomy" id="301880"/>
    <lineage>
        <taxon>Eukaryota</taxon>
        <taxon>Viridiplantae</taxon>
        <taxon>Streptophyta</taxon>
        <taxon>Embryophyta</taxon>
        <taxon>Tracheophyta</taxon>
        <taxon>Spermatophyta</taxon>
        <taxon>Magnoliopsida</taxon>
        <taxon>eudicotyledons</taxon>
        <taxon>Gunneridae</taxon>
        <taxon>Pentapetalae</taxon>
        <taxon>asterids</taxon>
        <taxon>campanulids</taxon>
        <taxon>Asterales</taxon>
        <taxon>Asteraceae</taxon>
        <taxon>Asteroideae</taxon>
        <taxon>Anthemideae</taxon>
        <taxon>Anthemidinae</taxon>
        <taxon>Tanacetum</taxon>
    </lineage>
</organism>
<feature type="region of interest" description="Disordered" evidence="1">
    <location>
        <begin position="1"/>
        <end position="92"/>
    </location>
</feature>
<feature type="region of interest" description="Disordered" evidence="1">
    <location>
        <begin position="367"/>
        <end position="398"/>
    </location>
</feature>
<evidence type="ECO:0000313" key="3">
    <source>
        <dbReference type="Proteomes" id="UP001151760"/>
    </source>
</evidence>
<protein>
    <submittedName>
        <fullName evidence="2">Uncharacterized protein</fullName>
    </submittedName>
</protein>
<sequence length="398" mass="43414">MIRSEPNRSNQGATLGSNSDPKRTQGDNIQLYSRRKKGDVIQSYNDSDDADNQDSRLNRTNIANEDSNNEGGVENDERSSEESENLLQTKSDNWVNTSTNGLHLLISSIEQDFMDPVTQALTPPSHSVSSQQGPVSIAHRELANNLLHSHSENVNIEKGGHLLSSPASLSGQSSLEPSKTMSRTLESNASLRNFAGTSVVVPHVAISQGSGENPSSVGVNVGHGVESTVVVTEPLSGSGVSDFPEFVSREYLDGALKAIQESFDKKLADMQRLLNEKHVATEEAIIPPPPSPRSQQQDLSVDELKQLLLTKILSQSEDESADADLIMILRKQSEVSQNSASKEDAMNSTKSINATLEKLSARVAALEQSLKSQAHGLKRRHDDHDHDHHEGEKRQRLN</sequence>
<accession>A0ABQ5JBH6</accession>
<feature type="compositionally biased region" description="Basic and acidic residues" evidence="1">
    <location>
        <begin position="380"/>
        <end position="398"/>
    </location>
</feature>